<dbReference type="OrthoDB" id="9768177at2"/>
<evidence type="ECO:0000256" key="11">
    <source>
        <dbReference type="RuleBase" id="RU003357"/>
    </source>
</evidence>
<keyword evidence="9 10" id="KW-0998">Cell outer membrane</keyword>
<dbReference type="NCBIfam" id="TIGR04056">
    <property type="entry name" value="OMP_RagA_SusC"/>
    <property type="match status" value="1"/>
</dbReference>
<dbReference type="SUPFAM" id="SSF49464">
    <property type="entry name" value="Carboxypeptidase regulatory domain-like"/>
    <property type="match status" value="1"/>
</dbReference>
<accession>A0A2H1YHR3</accession>
<keyword evidence="8 14" id="KW-0675">Receptor</keyword>
<dbReference type="InterPro" id="IPR023996">
    <property type="entry name" value="TonB-dep_OMP_SusC/RagA"/>
</dbReference>
<keyword evidence="15" id="KW-1185">Reference proteome</keyword>
<dbReference type="GO" id="GO:0044718">
    <property type="term" value="P:siderophore transmembrane transport"/>
    <property type="evidence" value="ECO:0007669"/>
    <property type="project" value="TreeGrafter"/>
</dbReference>
<dbReference type="Gene3D" id="2.170.130.10">
    <property type="entry name" value="TonB-dependent receptor, plug domain"/>
    <property type="match status" value="1"/>
</dbReference>
<dbReference type="GO" id="GO:0009279">
    <property type="term" value="C:cell outer membrane"/>
    <property type="evidence" value="ECO:0007669"/>
    <property type="project" value="UniProtKB-SubCell"/>
</dbReference>
<keyword evidence="4 10" id="KW-0812">Transmembrane</keyword>
<evidence type="ECO:0000259" key="12">
    <source>
        <dbReference type="Pfam" id="PF00593"/>
    </source>
</evidence>
<dbReference type="InterPro" id="IPR036942">
    <property type="entry name" value="Beta-barrel_TonB_sf"/>
</dbReference>
<evidence type="ECO:0000256" key="7">
    <source>
        <dbReference type="ARBA" id="ARBA00023136"/>
    </source>
</evidence>
<feature type="domain" description="TonB-dependent receptor plug" evidence="13">
    <location>
        <begin position="111"/>
        <end position="238"/>
    </location>
</feature>
<evidence type="ECO:0000313" key="15">
    <source>
        <dbReference type="Proteomes" id="UP000234211"/>
    </source>
</evidence>
<name>A0A2H1YHR3_9FLAO</name>
<dbReference type="PANTHER" id="PTHR30069:SF29">
    <property type="entry name" value="HEMOGLOBIN AND HEMOGLOBIN-HAPTOGLOBIN-BINDING PROTEIN 1-RELATED"/>
    <property type="match status" value="1"/>
</dbReference>
<evidence type="ECO:0000256" key="6">
    <source>
        <dbReference type="ARBA" id="ARBA00023077"/>
    </source>
</evidence>
<organism evidence="14 15">
    <name type="scientific">Tenacibaculum piscium</name>
    <dbReference type="NCBI Taxonomy" id="1458515"/>
    <lineage>
        <taxon>Bacteria</taxon>
        <taxon>Pseudomonadati</taxon>
        <taxon>Bacteroidota</taxon>
        <taxon>Flavobacteriia</taxon>
        <taxon>Flavobacteriales</taxon>
        <taxon>Flavobacteriaceae</taxon>
        <taxon>Tenacibaculum</taxon>
    </lineage>
</organism>
<evidence type="ECO:0000256" key="2">
    <source>
        <dbReference type="ARBA" id="ARBA00022448"/>
    </source>
</evidence>
<dbReference type="InterPro" id="IPR012910">
    <property type="entry name" value="Plug_dom"/>
</dbReference>
<dbReference type="AlphaFoldDB" id="A0A2H1YHR3"/>
<reference evidence="15" key="1">
    <citation type="submission" date="2017-11" db="EMBL/GenBank/DDBJ databases">
        <authorList>
            <person name="Duchaud E."/>
        </authorList>
    </citation>
    <scope>NUCLEOTIDE SEQUENCE [LARGE SCALE GENOMIC DNA]</scope>
    <source>
        <strain evidence="15">Tenacibaculum sp. TNO020</strain>
    </source>
</reference>
<dbReference type="SUPFAM" id="SSF56935">
    <property type="entry name" value="Porins"/>
    <property type="match status" value="1"/>
</dbReference>
<dbReference type="NCBIfam" id="TIGR04057">
    <property type="entry name" value="SusC_RagA_signa"/>
    <property type="match status" value="1"/>
</dbReference>
<dbReference type="Pfam" id="PF00593">
    <property type="entry name" value="TonB_dep_Rec_b-barrel"/>
    <property type="match status" value="1"/>
</dbReference>
<dbReference type="PROSITE" id="PS52016">
    <property type="entry name" value="TONB_DEPENDENT_REC_3"/>
    <property type="match status" value="1"/>
</dbReference>
<keyword evidence="6 11" id="KW-0798">TonB box</keyword>
<evidence type="ECO:0000313" key="14">
    <source>
        <dbReference type="EMBL" id="SOS75035.1"/>
    </source>
</evidence>
<dbReference type="InterPro" id="IPR023997">
    <property type="entry name" value="TonB-dep_OMP_SusC/RagA_CS"/>
</dbReference>
<keyword evidence="5" id="KW-0732">Signal</keyword>
<sequence length="1062" mass="115986">MRVTLLWLLFLITQVTFAQEKMISGVVSDESGGLPGVSIIIKGTTTGVETDFDGNYAIKAKQNDILVFSFVGKATVQKTVGASSKLNVTLADDQNLLNEVVVTALGIKREKKSLGYATQEVKGDELSKVATSNVANAISGKVSGVAIRKSGNIGGSTNVVIRGNTSITGNNQALWVIDGVPMNNDNTNTADQKAGGNDGGFDYGNAASDINPDDIASMSVLKGAAASALYGSRAANGVIIITTKKGREAKGFGVTVNSGVTVGSVDKETLPEYQKEYGAGWGGFGANIDLGSGSHPFLFTADDAAWGPKYDSKLLVYGWESFHPELATYGKARAYVAPKNDPNSFYQKSTTFTNSVSLQGSTDKSSFRLGYTKYEQNEGILPNSKYKKDNFSFSASHNLSEETTVNASANYIKTDALGLNETGYGTGGNGYASSVRQWYTSDVDFATMKDAYFKTRRNLTWNVWSPTNREAAFHDNPYFQRYENYNNFNRDRFFGNFSINTKFNSWMGATARAGIDTYSQIQEERTAIGSKRTGNLKGKYSRYDKTFREFNMDLILNFNTDITENISFTGLIGANARRSKDRNVFSVTNGGLLVPKMYSLENSIETPNPATENLVTIGTNSAYANASFGFNDTYYLEGTFRVDEASTLPSDSNVYTYPSISGTYIFSKHLKADWFSFGKLRMNYAETGNDASFAVIQSTYTKQTNYDGKPRFAIEGTKKNPDLKSESTSAYEAGLELKFLKNRIGLDISAYRTVTSDQIMDVAAAPTTGYYRYYVNAGEVENKGIEIGLSLVPVKTNDFTWRTNINWSKNKNKVRSLFDDLDQFEIGFFQGIKSVAKVGRPLGTMIGLGYKRNDKGQPIVGTDGHYETVEDVIIGDANPDWIAGITNSFSYKNFNFSFLVDVKQGGSVFSLDQKFGQSTGIYSNTVGNNHLGNPVRNPVTTGADSGGVINPGVLADGTKNEKIIAMDYYAAGKKPEEAFVYDASYVKLREVSLSYSVPSKFLDKSFIKNVTLSASASNLWIISKELPYADPEATASSGNLQGFQTGAMPSTKEYNFNVKFNF</sequence>
<dbReference type="EMBL" id="OENF01000038">
    <property type="protein sequence ID" value="SOS75035.1"/>
    <property type="molecule type" value="Genomic_DNA"/>
</dbReference>
<keyword evidence="2 10" id="KW-0813">Transport</keyword>
<dbReference type="InterPro" id="IPR000531">
    <property type="entry name" value="Beta-barrel_TonB"/>
</dbReference>
<comment type="subcellular location">
    <subcellularLocation>
        <location evidence="1 10">Cell outer membrane</location>
        <topology evidence="1 10">Multi-pass membrane protein</topology>
    </subcellularLocation>
</comment>
<keyword evidence="3 10" id="KW-1134">Transmembrane beta strand</keyword>
<evidence type="ECO:0000259" key="13">
    <source>
        <dbReference type="Pfam" id="PF07715"/>
    </source>
</evidence>
<dbReference type="InterPro" id="IPR039426">
    <property type="entry name" value="TonB-dep_rcpt-like"/>
</dbReference>
<evidence type="ECO:0000256" key="8">
    <source>
        <dbReference type="ARBA" id="ARBA00023170"/>
    </source>
</evidence>
<dbReference type="InterPro" id="IPR037066">
    <property type="entry name" value="Plug_dom_sf"/>
</dbReference>
<dbReference type="GO" id="GO:0015344">
    <property type="term" value="F:siderophore uptake transmembrane transporter activity"/>
    <property type="evidence" value="ECO:0007669"/>
    <property type="project" value="TreeGrafter"/>
</dbReference>
<evidence type="ECO:0000256" key="5">
    <source>
        <dbReference type="ARBA" id="ARBA00022729"/>
    </source>
</evidence>
<feature type="domain" description="TonB-dependent receptor-like beta-barrel" evidence="12">
    <location>
        <begin position="458"/>
        <end position="1018"/>
    </location>
</feature>
<dbReference type="Gene3D" id="2.40.170.20">
    <property type="entry name" value="TonB-dependent receptor, beta-barrel domain"/>
    <property type="match status" value="1"/>
</dbReference>
<dbReference type="PANTHER" id="PTHR30069">
    <property type="entry name" value="TONB-DEPENDENT OUTER MEMBRANE RECEPTOR"/>
    <property type="match status" value="1"/>
</dbReference>
<evidence type="ECO:0000256" key="1">
    <source>
        <dbReference type="ARBA" id="ARBA00004571"/>
    </source>
</evidence>
<comment type="similarity">
    <text evidence="10 11">Belongs to the TonB-dependent receptor family.</text>
</comment>
<evidence type="ECO:0000256" key="4">
    <source>
        <dbReference type="ARBA" id="ARBA00022692"/>
    </source>
</evidence>
<evidence type="ECO:0000256" key="9">
    <source>
        <dbReference type="ARBA" id="ARBA00023237"/>
    </source>
</evidence>
<keyword evidence="7 10" id="KW-0472">Membrane</keyword>
<dbReference type="Pfam" id="PF13715">
    <property type="entry name" value="CarbopepD_reg_2"/>
    <property type="match status" value="1"/>
</dbReference>
<gene>
    <name evidence="14" type="ORF">TNO020_430039</name>
</gene>
<evidence type="ECO:0000256" key="10">
    <source>
        <dbReference type="PROSITE-ProRule" id="PRU01360"/>
    </source>
</evidence>
<dbReference type="RefSeq" id="WP_101917663.1">
    <property type="nucleotide sequence ID" value="NZ_OENF01000038.1"/>
</dbReference>
<dbReference type="InterPro" id="IPR008969">
    <property type="entry name" value="CarboxyPept-like_regulatory"/>
</dbReference>
<proteinExistence type="inferred from homology"/>
<dbReference type="Proteomes" id="UP000234211">
    <property type="component" value="Unassembled WGS sequence"/>
</dbReference>
<dbReference type="Pfam" id="PF07715">
    <property type="entry name" value="Plug"/>
    <property type="match status" value="1"/>
</dbReference>
<protein>
    <submittedName>
        <fullName evidence="14">SusC/RagA family TonB-dependent receptor</fullName>
    </submittedName>
</protein>
<evidence type="ECO:0000256" key="3">
    <source>
        <dbReference type="ARBA" id="ARBA00022452"/>
    </source>
</evidence>